<dbReference type="CDD" id="cd07377">
    <property type="entry name" value="WHTH_GntR"/>
    <property type="match status" value="1"/>
</dbReference>
<dbReference type="Pfam" id="PF00392">
    <property type="entry name" value="GntR"/>
    <property type="match status" value="1"/>
</dbReference>
<sequence>MTDSQSYKRSSDELAPVFRPIKSQRAFEEIATQIRAQLAEGKLRVGNRLPSERALSEQFGVSRNTLREALRSLEHSGLVRLQKGATGGAFITEASGETIATGLLDMFHSGSILPAQLTEARIWLESIVVREACQRAVPNDIENLRENVRQAEEANAQGDLGKRAEANLEFHRILARMTGNPVMVIVMDSVLSVLRHFVQTIGPYENSFVLPSRKRFIKMMEARDAEGAVAEMEASLKRLQRSYLSLAKEAAPVTAAKLPEGAYAENPIRARNK</sequence>
<dbReference type="GO" id="GO:0003677">
    <property type="term" value="F:DNA binding"/>
    <property type="evidence" value="ECO:0007669"/>
    <property type="project" value="UniProtKB-KW"/>
</dbReference>
<keyword evidence="4" id="KW-0175">Coiled coil</keyword>
<feature type="domain" description="HTH gntR-type" evidence="5">
    <location>
        <begin position="24"/>
        <end position="94"/>
    </location>
</feature>
<protein>
    <submittedName>
        <fullName evidence="6">GntR family transcriptional regulator</fullName>
    </submittedName>
</protein>
<dbReference type="SUPFAM" id="SSF46785">
    <property type="entry name" value="Winged helix' DNA-binding domain"/>
    <property type="match status" value="1"/>
</dbReference>
<dbReference type="Gene3D" id="1.20.120.530">
    <property type="entry name" value="GntR ligand-binding domain-like"/>
    <property type="match status" value="1"/>
</dbReference>
<dbReference type="Pfam" id="PF07729">
    <property type="entry name" value="FCD"/>
    <property type="match status" value="1"/>
</dbReference>
<evidence type="ECO:0000313" key="6">
    <source>
        <dbReference type="EMBL" id="TWG35666.1"/>
    </source>
</evidence>
<feature type="coiled-coil region" evidence="4">
    <location>
        <begin position="222"/>
        <end position="249"/>
    </location>
</feature>
<dbReference type="InterPro" id="IPR036390">
    <property type="entry name" value="WH_DNA-bd_sf"/>
</dbReference>
<reference evidence="6 7" key="1">
    <citation type="journal article" date="2015" name="Stand. Genomic Sci.">
        <title>Genomic Encyclopedia of Bacterial and Archaeal Type Strains, Phase III: the genomes of soil and plant-associated and newly described type strains.</title>
        <authorList>
            <person name="Whitman W.B."/>
            <person name="Woyke T."/>
            <person name="Klenk H.P."/>
            <person name="Zhou Y."/>
            <person name="Lilburn T.G."/>
            <person name="Beck B.J."/>
            <person name="De Vos P."/>
            <person name="Vandamme P."/>
            <person name="Eisen J.A."/>
            <person name="Garrity G."/>
            <person name="Hugenholtz P."/>
            <person name="Kyrpides N.C."/>
        </authorList>
    </citation>
    <scope>NUCLEOTIDE SEQUENCE [LARGE SCALE GENOMIC DNA]</scope>
    <source>
        <strain evidence="6 7">DSM 64</strain>
    </source>
</reference>
<dbReference type="Proteomes" id="UP000321485">
    <property type="component" value="Unassembled WGS sequence"/>
</dbReference>
<dbReference type="GO" id="GO:0003700">
    <property type="term" value="F:DNA-binding transcription factor activity"/>
    <property type="evidence" value="ECO:0007669"/>
    <property type="project" value="InterPro"/>
</dbReference>
<keyword evidence="1" id="KW-0805">Transcription regulation</keyword>
<dbReference type="InterPro" id="IPR000524">
    <property type="entry name" value="Tscrpt_reg_HTH_GntR"/>
</dbReference>
<dbReference type="PRINTS" id="PR00035">
    <property type="entry name" value="HTHGNTR"/>
</dbReference>
<evidence type="ECO:0000256" key="4">
    <source>
        <dbReference type="SAM" id="Coils"/>
    </source>
</evidence>
<keyword evidence="3" id="KW-0804">Transcription</keyword>
<organism evidence="6 7">
    <name type="scientific">Acidovorax delafieldii</name>
    <name type="common">Pseudomonas delafieldii</name>
    <dbReference type="NCBI Taxonomy" id="47920"/>
    <lineage>
        <taxon>Bacteria</taxon>
        <taxon>Pseudomonadati</taxon>
        <taxon>Pseudomonadota</taxon>
        <taxon>Betaproteobacteria</taxon>
        <taxon>Burkholderiales</taxon>
        <taxon>Comamonadaceae</taxon>
        <taxon>Acidovorax</taxon>
    </lineage>
</organism>
<dbReference type="PANTHER" id="PTHR43537">
    <property type="entry name" value="TRANSCRIPTIONAL REGULATOR, GNTR FAMILY"/>
    <property type="match status" value="1"/>
</dbReference>
<dbReference type="PROSITE" id="PS50949">
    <property type="entry name" value="HTH_GNTR"/>
    <property type="match status" value="1"/>
</dbReference>
<comment type="caution">
    <text evidence="6">The sequence shown here is derived from an EMBL/GenBank/DDBJ whole genome shotgun (WGS) entry which is preliminary data.</text>
</comment>
<dbReference type="InterPro" id="IPR036388">
    <property type="entry name" value="WH-like_DNA-bd_sf"/>
</dbReference>
<dbReference type="InterPro" id="IPR011711">
    <property type="entry name" value="GntR_C"/>
</dbReference>
<evidence type="ECO:0000256" key="1">
    <source>
        <dbReference type="ARBA" id="ARBA00023015"/>
    </source>
</evidence>
<gene>
    <name evidence="6" type="ORF">ATF69_3227</name>
</gene>
<proteinExistence type="predicted"/>
<dbReference type="Gene3D" id="1.10.10.10">
    <property type="entry name" value="Winged helix-like DNA-binding domain superfamily/Winged helix DNA-binding domain"/>
    <property type="match status" value="1"/>
</dbReference>
<name>A0A561XHR5_ACIDE</name>
<dbReference type="SMART" id="SM00345">
    <property type="entry name" value="HTH_GNTR"/>
    <property type="match status" value="1"/>
</dbReference>
<dbReference type="InterPro" id="IPR008920">
    <property type="entry name" value="TF_FadR/GntR_C"/>
</dbReference>
<evidence type="ECO:0000313" key="7">
    <source>
        <dbReference type="Proteomes" id="UP000321485"/>
    </source>
</evidence>
<evidence type="ECO:0000256" key="2">
    <source>
        <dbReference type="ARBA" id="ARBA00023125"/>
    </source>
</evidence>
<dbReference type="SMART" id="SM00895">
    <property type="entry name" value="FCD"/>
    <property type="match status" value="1"/>
</dbReference>
<evidence type="ECO:0000256" key="3">
    <source>
        <dbReference type="ARBA" id="ARBA00023163"/>
    </source>
</evidence>
<dbReference type="EMBL" id="VJWE01000015">
    <property type="protein sequence ID" value="TWG35666.1"/>
    <property type="molecule type" value="Genomic_DNA"/>
</dbReference>
<dbReference type="AlphaFoldDB" id="A0A561XHR5"/>
<dbReference type="RefSeq" id="WP_146871595.1">
    <property type="nucleotide sequence ID" value="NZ_VJWE01000015.1"/>
</dbReference>
<evidence type="ECO:0000259" key="5">
    <source>
        <dbReference type="PROSITE" id="PS50949"/>
    </source>
</evidence>
<keyword evidence="2" id="KW-0238">DNA-binding</keyword>
<dbReference type="SUPFAM" id="SSF48008">
    <property type="entry name" value="GntR ligand-binding domain-like"/>
    <property type="match status" value="1"/>
</dbReference>
<dbReference type="PANTHER" id="PTHR43537:SF5">
    <property type="entry name" value="UXU OPERON TRANSCRIPTIONAL REGULATOR"/>
    <property type="match status" value="1"/>
</dbReference>
<accession>A0A561XHR5</accession>
<dbReference type="GeneID" id="51112279"/>